<dbReference type="SUPFAM" id="SSF47616">
    <property type="entry name" value="GST C-terminal domain-like"/>
    <property type="match status" value="1"/>
</dbReference>
<dbReference type="SFLD" id="SFLDG01150">
    <property type="entry name" value="Main.1:_Beta-like"/>
    <property type="match status" value="1"/>
</dbReference>
<protein>
    <submittedName>
        <fullName evidence="5">Glutathione S-transferase family protein</fullName>
    </submittedName>
</protein>
<reference evidence="5 6" key="1">
    <citation type="submission" date="2018-09" db="EMBL/GenBank/DDBJ databases">
        <title>Complete genome sequence of Cupriavidus oxalaticus T2, a bacterium capable of phenol tolerance and degradation.</title>
        <authorList>
            <person name="Yan J."/>
        </authorList>
    </citation>
    <scope>NUCLEOTIDE SEQUENCE [LARGE SCALE GENOMIC DNA]</scope>
    <source>
        <strain evidence="5 6">T2</strain>
    </source>
</reference>
<sequence length="207" mass="23249">MLTIWGHQGSPNVRKVIWACEELGVPYVRKDIGGPFGGTDTPDYLARNPNGRVPTIEDDGLALWESHAILRYLAARNPGDKRLTSADVRVRATIDQWMDWQCAHLAPAIRALVVLVIKPRSTVPSAEEIEAARSEIIPLLRLMDRELGRRDYIAGETFTIADIPVAISYNIWKIMEPACADFPALEAWYLRINQRAAFSPMSGQRRV</sequence>
<evidence type="ECO:0000256" key="1">
    <source>
        <dbReference type="ARBA" id="ARBA00007409"/>
    </source>
</evidence>
<evidence type="ECO:0000313" key="6">
    <source>
        <dbReference type="Proteomes" id="UP000325743"/>
    </source>
</evidence>
<dbReference type="EMBL" id="CP032518">
    <property type="protein sequence ID" value="QEZ43493.1"/>
    <property type="molecule type" value="Genomic_DNA"/>
</dbReference>
<gene>
    <name evidence="5" type="ORF">D2917_04080</name>
</gene>
<dbReference type="GO" id="GO:0016740">
    <property type="term" value="F:transferase activity"/>
    <property type="evidence" value="ECO:0007669"/>
    <property type="project" value="UniProtKB-KW"/>
</dbReference>
<dbReference type="SFLD" id="SFLDS00019">
    <property type="entry name" value="Glutathione_Transferase_(cytos"/>
    <property type="match status" value="1"/>
</dbReference>
<dbReference type="InterPro" id="IPR040079">
    <property type="entry name" value="Glutathione_S-Trfase"/>
</dbReference>
<evidence type="ECO:0000259" key="3">
    <source>
        <dbReference type="PROSITE" id="PS50404"/>
    </source>
</evidence>
<organism evidence="5 6">
    <name type="scientific">Cupriavidus oxalaticus</name>
    <dbReference type="NCBI Taxonomy" id="96344"/>
    <lineage>
        <taxon>Bacteria</taxon>
        <taxon>Pseudomonadati</taxon>
        <taxon>Pseudomonadota</taxon>
        <taxon>Betaproteobacteria</taxon>
        <taxon>Burkholderiales</taxon>
        <taxon>Burkholderiaceae</taxon>
        <taxon>Cupriavidus</taxon>
    </lineage>
</organism>
<dbReference type="Pfam" id="PF00043">
    <property type="entry name" value="GST_C"/>
    <property type="match status" value="1"/>
</dbReference>
<dbReference type="AlphaFoldDB" id="A0A5P3VDL9"/>
<name>A0A5P3VDL9_9BURK</name>
<dbReference type="Gene3D" id="1.20.1050.10">
    <property type="match status" value="1"/>
</dbReference>
<evidence type="ECO:0000313" key="5">
    <source>
        <dbReference type="EMBL" id="QEZ43493.1"/>
    </source>
</evidence>
<dbReference type="Proteomes" id="UP000325743">
    <property type="component" value="Chromosome 1"/>
</dbReference>
<dbReference type="PANTHER" id="PTHR44051:SF19">
    <property type="entry name" value="DISULFIDE-BOND OXIDOREDUCTASE YFCG"/>
    <property type="match status" value="1"/>
</dbReference>
<proteinExistence type="inferred from homology"/>
<dbReference type="InterPro" id="IPR004046">
    <property type="entry name" value="GST_C"/>
</dbReference>
<evidence type="ECO:0000259" key="4">
    <source>
        <dbReference type="PROSITE" id="PS50405"/>
    </source>
</evidence>
<dbReference type="PANTHER" id="PTHR44051">
    <property type="entry name" value="GLUTATHIONE S-TRANSFERASE-RELATED"/>
    <property type="match status" value="1"/>
</dbReference>
<feature type="domain" description="GST C-terminal" evidence="4">
    <location>
        <begin position="87"/>
        <end position="207"/>
    </location>
</feature>
<dbReference type="SUPFAM" id="SSF52833">
    <property type="entry name" value="Thioredoxin-like"/>
    <property type="match status" value="1"/>
</dbReference>
<dbReference type="RefSeq" id="WP_151069655.1">
    <property type="nucleotide sequence ID" value="NZ_CP032518.1"/>
</dbReference>
<dbReference type="PROSITE" id="PS50404">
    <property type="entry name" value="GST_NTER"/>
    <property type="match status" value="1"/>
</dbReference>
<dbReference type="SFLD" id="SFLDG00358">
    <property type="entry name" value="Main_(cytGST)"/>
    <property type="match status" value="1"/>
</dbReference>
<feature type="domain" description="GST N-terminal" evidence="3">
    <location>
        <begin position="1"/>
        <end position="81"/>
    </location>
</feature>
<keyword evidence="2 5" id="KW-0808">Transferase</keyword>
<dbReference type="InterPro" id="IPR036282">
    <property type="entry name" value="Glutathione-S-Trfase_C_sf"/>
</dbReference>
<dbReference type="InterPro" id="IPR036249">
    <property type="entry name" value="Thioredoxin-like_sf"/>
</dbReference>
<dbReference type="CDD" id="cd03047">
    <property type="entry name" value="GST_N_2"/>
    <property type="match status" value="1"/>
</dbReference>
<dbReference type="PROSITE" id="PS50405">
    <property type="entry name" value="GST_CTER"/>
    <property type="match status" value="1"/>
</dbReference>
<accession>A0A5P3VDL9</accession>
<dbReference type="InterPro" id="IPR004045">
    <property type="entry name" value="Glutathione_S-Trfase_N"/>
</dbReference>
<dbReference type="Gene3D" id="3.40.30.10">
    <property type="entry name" value="Glutaredoxin"/>
    <property type="match status" value="1"/>
</dbReference>
<dbReference type="InterPro" id="IPR010987">
    <property type="entry name" value="Glutathione-S-Trfase_C-like"/>
</dbReference>
<evidence type="ECO:0000256" key="2">
    <source>
        <dbReference type="ARBA" id="ARBA00022679"/>
    </source>
</evidence>
<dbReference type="Pfam" id="PF13409">
    <property type="entry name" value="GST_N_2"/>
    <property type="match status" value="1"/>
</dbReference>
<comment type="similarity">
    <text evidence="1">Belongs to the GST superfamily.</text>
</comment>
<dbReference type="FunFam" id="3.40.30.10:FF:000039">
    <property type="entry name" value="Glutathione S-transferase domain"/>
    <property type="match status" value="1"/>
</dbReference>